<dbReference type="GO" id="GO:0051539">
    <property type="term" value="F:4 iron, 4 sulfur cluster binding"/>
    <property type="evidence" value="ECO:0007669"/>
    <property type="project" value="UniProtKB-UniRule"/>
</dbReference>
<keyword evidence="15 22" id="KW-0408">Iron</keyword>
<feature type="transmembrane region" description="Helical" evidence="23">
    <location>
        <begin position="315"/>
        <end position="335"/>
    </location>
</feature>
<keyword evidence="8" id="KW-0808">Transferase</keyword>
<dbReference type="GO" id="GO:0008616">
    <property type="term" value="P:tRNA queuosine(34) biosynthetic process"/>
    <property type="evidence" value="ECO:0007669"/>
    <property type="project" value="UniProtKB-UniRule"/>
</dbReference>
<keyword evidence="9 23" id="KW-0812">Transmembrane</keyword>
<keyword evidence="17 23" id="KW-0472">Membrane</keyword>
<dbReference type="UniPathway" id="UPA00392"/>
<evidence type="ECO:0000256" key="9">
    <source>
        <dbReference type="ARBA" id="ARBA00022692"/>
    </source>
</evidence>
<feature type="disulfide bond" description="Redox-active" evidence="22">
    <location>
        <begin position="510"/>
        <end position="512"/>
    </location>
</feature>
<keyword evidence="18 22" id="KW-1015">Disulfide bond</keyword>
<evidence type="ECO:0000256" key="3">
    <source>
        <dbReference type="ARBA" id="ARBA00004691"/>
    </source>
</evidence>
<evidence type="ECO:0000256" key="18">
    <source>
        <dbReference type="ARBA" id="ARBA00023157"/>
    </source>
</evidence>
<keyword evidence="14 22" id="KW-0560">Oxidoreductase</keyword>
<reference evidence="25" key="1">
    <citation type="submission" date="2017-09" db="EMBL/GenBank/DDBJ databases">
        <title>Depth-based differentiation of microbial function through sediment-hosted aquifers and enrichment of novel symbionts in the deep terrestrial subsurface.</title>
        <authorList>
            <person name="Probst A.J."/>
            <person name="Ladd B."/>
            <person name="Jarett J.K."/>
            <person name="Geller-Mcgrath D.E."/>
            <person name="Sieber C.M.K."/>
            <person name="Emerson J.B."/>
            <person name="Anantharaman K."/>
            <person name="Thomas B.C."/>
            <person name="Malmstrom R."/>
            <person name="Stieglmeier M."/>
            <person name="Klingl A."/>
            <person name="Woyke T."/>
            <person name="Ryan C.M."/>
            <person name="Banfield J.F."/>
        </authorList>
    </citation>
    <scope>NUCLEOTIDE SEQUENCE [LARGE SCALE GENOMIC DNA]</scope>
</reference>
<dbReference type="GO" id="GO:0052693">
    <property type="term" value="F:epoxyqueuosine reductase activity"/>
    <property type="evidence" value="ECO:0007669"/>
    <property type="project" value="UniProtKB-UniRule"/>
</dbReference>
<evidence type="ECO:0000256" key="12">
    <source>
        <dbReference type="ARBA" id="ARBA00022785"/>
    </source>
</evidence>
<feature type="transmembrane region" description="Helical" evidence="23">
    <location>
        <begin position="129"/>
        <end position="150"/>
    </location>
</feature>
<keyword evidence="19 22" id="KW-0676">Redox-active center</keyword>
<comment type="catalytic activity">
    <reaction evidence="21 22">
        <text>epoxyqueuosine(34) in tRNA + AH2 = queuosine(34) in tRNA + A + H2O</text>
        <dbReference type="Rhea" id="RHEA:32159"/>
        <dbReference type="Rhea" id="RHEA-COMP:18571"/>
        <dbReference type="Rhea" id="RHEA-COMP:18582"/>
        <dbReference type="ChEBI" id="CHEBI:13193"/>
        <dbReference type="ChEBI" id="CHEBI:15377"/>
        <dbReference type="ChEBI" id="CHEBI:17499"/>
        <dbReference type="ChEBI" id="CHEBI:194431"/>
        <dbReference type="ChEBI" id="CHEBI:194443"/>
        <dbReference type="EC" id="1.17.99.6"/>
    </reaction>
</comment>
<feature type="transmembrane region" description="Helical" evidence="23">
    <location>
        <begin position="6"/>
        <end position="25"/>
    </location>
</feature>
<keyword evidence="10 22" id="KW-0819">tRNA processing</keyword>
<comment type="subcellular location">
    <subcellularLocation>
        <location evidence="2">Membrane</location>
        <topology evidence="2">Multi-pass membrane protein</topology>
    </subcellularLocation>
</comment>
<feature type="transmembrane region" description="Helical" evidence="23">
    <location>
        <begin position="186"/>
        <end position="207"/>
    </location>
</feature>
<dbReference type="GO" id="GO:0016020">
    <property type="term" value="C:membrane"/>
    <property type="evidence" value="ECO:0007669"/>
    <property type="project" value="UniProtKB-SubCell"/>
</dbReference>
<dbReference type="PANTHER" id="PTHR36701">
    <property type="entry name" value="EPOXYQUEUOSINE REDUCTASE QUEH"/>
    <property type="match status" value="1"/>
</dbReference>
<keyword evidence="7 22" id="KW-0004">4Fe-4S</keyword>
<proteinExistence type="inferred from homology"/>
<dbReference type="Proteomes" id="UP000228900">
    <property type="component" value="Unassembled WGS sequence"/>
</dbReference>
<comment type="similarity">
    <text evidence="4 22">Belongs to the QueH family.</text>
</comment>
<feature type="transmembrane region" description="Helical" evidence="23">
    <location>
        <begin position="162"/>
        <end position="180"/>
    </location>
</feature>
<evidence type="ECO:0000256" key="11">
    <source>
        <dbReference type="ARBA" id="ARBA00022723"/>
    </source>
</evidence>
<keyword evidence="13 23" id="KW-1133">Transmembrane helix</keyword>
<accession>A0A2M6WPG7</accession>
<evidence type="ECO:0000256" key="13">
    <source>
        <dbReference type="ARBA" id="ARBA00022989"/>
    </source>
</evidence>
<evidence type="ECO:0000256" key="21">
    <source>
        <dbReference type="ARBA" id="ARBA00047415"/>
    </source>
</evidence>
<keyword evidence="16 22" id="KW-0411">Iron-sulfur</keyword>
<evidence type="ECO:0000256" key="23">
    <source>
        <dbReference type="SAM" id="Phobius"/>
    </source>
</evidence>
<protein>
    <recommendedName>
        <fullName evidence="6 22">Epoxyqueuosine reductase QueH</fullName>
        <ecNumber evidence="5 22">1.17.99.6</ecNumber>
    </recommendedName>
    <alternativeName>
        <fullName evidence="20 22">Queuosine biosynthesis protein QueH</fullName>
    </alternativeName>
</protein>
<feature type="binding site" evidence="22">
    <location>
        <position position="431"/>
    </location>
    <ligand>
        <name>[4Fe-4S] cluster</name>
        <dbReference type="ChEBI" id="CHEBI:49883"/>
    </ligand>
</feature>
<evidence type="ECO:0000256" key="7">
    <source>
        <dbReference type="ARBA" id="ARBA00022485"/>
    </source>
</evidence>
<dbReference type="GO" id="GO:0016780">
    <property type="term" value="F:phosphotransferase activity, for other substituted phosphate groups"/>
    <property type="evidence" value="ECO:0007669"/>
    <property type="project" value="InterPro"/>
</dbReference>
<evidence type="ECO:0000256" key="4">
    <source>
        <dbReference type="ARBA" id="ARBA00008207"/>
    </source>
</evidence>
<dbReference type="InterPro" id="IPR003828">
    <property type="entry name" value="QueH"/>
</dbReference>
<comment type="function">
    <text evidence="1 22">Catalyzes the conversion of epoxyqueuosine (oQ) to queuosine (Q), which is a hypermodified base found in the wobble positions of tRNA(Asp), tRNA(Asn), tRNA(His) and tRNA(Tyr).</text>
</comment>
<comment type="caution">
    <text evidence="24">The sequence shown here is derived from an EMBL/GenBank/DDBJ whole genome shotgun (WGS) entry which is preliminary data.</text>
</comment>
<feature type="transmembrane region" description="Helical" evidence="23">
    <location>
        <begin position="216"/>
        <end position="235"/>
    </location>
</feature>
<keyword evidence="12 22" id="KW-0671">Queuosine biosynthesis</keyword>
<dbReference type="CDD" id="cd06853">
    <property type="entry name" value="GT_WecA_like"/>
    <property type="match status" value="1"/>
</dbReference>
<evidence type="ECO:0000313" key="24">
    <source>
        <dbReference type="EMBL" id="PIT94624.1"/>
    </source>
</evidence>
<feature type="binding site" evidence="22">
    <location>
        <position position="349"/>
    </location>
    <ligand>
        <name>[4Fe-4S] cluster</name>
        <dbReference type="ChEBI" id="CHEBI:49883"/>
    </ligand>
</feature>
<name>A0A2M6WPG7_9BACT</name>
<feature type="transmembrane region" description="Helical" evidence="23">
    <location>
        <begin position="46"/>
        <end position="65"/>
    </location>
</feature>
<evidence type="ECO:0000256" key="1">
    <source>
        <dbReference type="ARBA" id="ARBA00002268"/>
    </source>
</evidence>
<evidence type="ECO:0000256" key="5">
    <source>
        <dbReference type="ARBA" id="ARBA00012622"/>
    </source>
</evidence>
<evidence type="ECO:0000256" key="2">
    <source>
        <dbReference type="ARBA" id="ARBA00004141"/>
    </source>
</evidence>
<evidence type="ECO:0000256" key="8">
    <source>
        <dbReference type="ARBA" id="ARBA00022679"/>
    </source>
</evidence>
<dbReference type="Pfam" id="PF02677">
    <property type="entry name" value="QueH"/>
    <property type="match status" value="1"/>
</dbReference>
<feature type="binding site" evidence="22">
    <location>
        <position position="428"/>
    </location>
    <ligand>
        <name>[4Fe-4S] cluster</name>
        <dbReference type="ChEBI" id="CHEBI:49883"/>
    </ligand>
</feature>
<evidence type="ECO:0000256" key="14">
    <source>
        <dbReference type="ARBA" id="ARBA00023002"/>
    </source>
</evidence>
<dbReference type="HAMAP" id="MF_02089">
    <property type="entry name" value="QueH"/>
    <property type="match status" value="1"/>
</dbReference>
<evidence type="ECO:0000256" key="20">
    <source>
        <dbReference type="ARBA" id="ARBA00031446"/>
    </source>
</evidence>
<sequence length="518" mass="57569">MNYFLPALIAFTLSLILTIIIGKLANKWKIVDKPDSFRKIHTTPTPLLGGLAIFLSFFIVAFSLLGELTVGDLQYNHWLGVFLGGLVLMVGGFGDDKYNFKPSYQIVFPLLAVCCVVLGGVEIEKVTSFSGGLVYIPALISAVLIGVWLLGMMYTTKLLDGVDGLVSGVSAIGSLVIFLFTTTTRYFQPDIALAAIILAGSILGFWVRNFNPAKIFLGEGGSLFLGYILGVLAIISGGKIAIALLIMGVPILDVMWTIIRRTISGRNPFKFADRKHLHHRLLDHGLSQRQTVLVFYFLSAAFGLSGLFLQSRGKILILLLLFGAMVFLLIGFSLLDRRNRKPKLLIHTCCAPCVAYTASQILAKNYDLTLFYYNPNIDNPVEWEKRLEAVRIVANKWNFPLLIKPYNPEPWIKAVIGYEIEPEGGARCVVCFRDRLLKTAELAKAQNFDYFTTSLSTSPYKDSELILSLGKEIGDKIEIKFLAYDFKSNDGSKKSMELVKALGLYRQKYCGCEFARTK</sequence>
<feature type="transmembrane region" description="Helical" evidence="23">
    <location>
        <begin position="291"/>
        <end position="309"/>
    </location>
</feature>
<feature type="transmembrane region" description="Helical" evidence="23">
    <location>
        <begin position="77"/>
        <end position="94"/>
    </location>
</feature>
<gene>
    <name evidence="22" type="primary">queH</name>
    <name evidence="24" type="ORF">COT98_02690</name>
</gene>
<feature type="transmembrane region" description="Helical" evidence="23">
    <location>
        <begin position="106"/>
        <end position="123"/>
    </location>
</feature>
<organism evidence="24 25">
    <name type="scientific">Candidatus Falkowbacteria bacterium CG10_big_fil_rev_8_21_14_0_10_39_9</name>
    <dbReference type="NCBI Taxonomy" id="1974566"/>
    <lineage>
        <taxon>Bacteria</taxon>
        <taxon>Candidatus Falkowiibacteriota</taxon>
    </lineage>
</organism>
<dbReference type="AlphaFoldDB" id="A0A2M6WPG7"/>
<dbReference type="EMBL" id="PFAQ01000041">
    <property type="protein sequence ID" value="PIT94624.1"/>
    <property type="molecule type" value="Genomic_DNA"/>
</dbReference>
<evidence type="ECO:0000256" key="17">
    <source>
        <dbReference type="ARBA" id="ARBA00023136"/>
    </source>
</evidence>
<evidence type="ECO:0000256" key="6">
    <source>
        <dbReference type="ARBA" id="ARBA00016895"/>
    </source>
</evidence>
<feature type="binding site" evidence="22">
    <location>
        <position position="350"/>
    </location>
    <ligand>
        <name>[4Fe-4S] cluster</name>
        <dbReference type="ChEBI" id="CHEBI:49883"/>
    </ligand>
</feature>
<dbReference type="GO" id="GO:0046872">
    <property type="term" value="F:metal ion binding"/>
    <property type="evidence" value="ECO:0007669"/>
    <property type="project" value="UniProtKB-KW"/>
</dbReference>
<dbReference type="Pfam" id="PF00953">
    <property type="entry name" value="Glycos_transf_4"/>
    <property type="match status" value="1"/>
</dbReference>
<dbReference type="EC" id="1.17.99.6" evidence="5 22"/>
<dbReference type="InterPro" id="IPR000715">
    <property type="entry name" value="Glycosyl_transferase_4"/>
</dbReference>
<evidence type="ECO:0000313" key="25">
    <source>
        <dbReference type="Proteomes" id="UP000228900"/>
    </source>
</evidence>
<evidence type="ECO:0000256" key="15">
    <source>
        <dbReference type="ARBA" id="ARBA00023004"/>
    </source>
</evidence>
<dbReference type="PANTHER" id="PTHR36701:SF1">
    <property type="entry name" value="EPOXYQUEUOSINE REDUCTASE QUEH"/>
    <property type="match status" value="1"/>
</dbReference>
<evidence type="ECO:0000256" key="22">
    <source>
        <dbReference type="HAMAP-Rule" id="MF_02089"/>
    </source>
</evidence>
<keyword evidence="11 22" id="KW-0479">Metal-binding</keyword>
<evidence type="ECO:0000256" key="10">
    <source>
        <dbReference type="ARBA" id="ARBA00022694"/>
    </source>
</evidence>
<evidence type="ECO:0000256" key="16">
    <source>
        <dbReference type="ARBA" id="ARBA00023014"/>
    </source>
</evidence>
<evidence type="ECO:0000256" key="19">
    <source>
        <dbReference type="ARBA" id="ARBA00023284"/>
    </source>
</evidence>
<comment type="pathway">
    <text evidence="3 22">tRNA modification; tRNA-queuosine biosynthesis.</text>
</comment>